<feature type="compositionally biased region" description="Basic and acidic residues" evidence="1">
    <location>
        <begin position="105"/>
        <end position="115"/>
    </location>
</feature>
<comment type="caution">
    <text evidence="2">The sequence shown here is derived from an EMBL/GenBank/DDBJ whole genome shotgun (WGS) entry which is preliminary data.</text>
</comment>
<evidence type="ECO:0000256" key="1">
    <source>
        <dbReference type="SAM" id="MobiDB-lite"/>
    </source>
</evidence>
<accession>A0A4Y2SDY6</accession>
<evidence type="ECO:0000313" key="2">
    <source>
        <dbReference type="EMBL" id="GBN86444.1"/>
    </source>
</evidence>
<dbReference type="Proteomes" id="UP000499080">
    <property type="component" value="Unassembled WGS sequence"/>
</dbReference>
<proteinExistence type="predicted"/>
<gene>
    <name evidence="2" type="ORF">AVEN_229200_1</name>
</gene>
<reference evidence="2 3" key="1">
    <citation type="journal article" date="2019" name="Sci. Rep.">
        <title>Orb-weaving spider Araneus ventricosus genome elucidates the spidroin gene catalogue.</title>
        <authorList>
            <person name="Kono N."/>
            <person name="Nakamura H."/>
            <person name="Ohtoshi R."/>
            <person name="Moran D.A.P."/>
            <person name="Shinohara A."/>
            <person name="Yoshida Y."/>
            <person name="Fujiwara M."/>
            <person name="Mori M."/>
            <person name="Tomita M."/>
            <person name="Arakawa K."/>
        </authorList>
    </citation>
    <scope>NUCLEOTIDE SEQUENCE [LARGE SCALE GENOMIC DNA]</scope>
</reference>
<sequence length="149" mass="17191">MRFKLKAPLKAMKSFGIFDGESRSAFLTLFFLDTFSEHSYIKISTKTDAKKHALCSLPSSDAKGWCSCSKCHLLKMHELGMTMFSFLSHHCSFPPSNEKKRKRSRKEEEKTDRKLLFSPQSMQNRSREDGGGDKNMFFKPRINVSYNFG</sequence>
<dbReference type="AlphaFoldDB" id="A0A4Y2SDY6"/>
<organism evidence="2 3">
    <name type="scientific">Araneus ventricosus</name>
    <name type="common">Orbweaver spider</name>
    <name type="synonym">Epeira ventricosa</name>
    <dbReference type="NCBI Taxonomy" id="182803"/>
    <lineage>
        <taxon>Eukaryota</taxon>
        <taxon>Metazoa</taxon>
        <taxon>Ecdysozoa</taxon>
        <taxon>Arthropoda</taxon>
        <taxon>Chelicerata</taxon>
        <taxon>Arachnida</taxon>
        <taxon>Araneae</taxon>
        <taxon>Araneomorphae</taxon>
        <taxon>Entelegynae</taxon>
        <taxon>Araneoidea</taxon>
        <taxon>Araneidae</taxon>
        <taxon>Araneus</taxon>
    </lineage>
</organism>
<feature type="region of interest" description="Disordered" evidence="1">
    <location>
        <begin position="92"/>
        <end position="137"/>
    </location>
</feature>
<name>A0A4Y2SDY6_ARAVE</name>
<evidence type="ECO:0000313" key="3">
    <source>
        <dbReference type="Proteomes" id="UP000499080"/>
    </source>
</evidence>
<protein>
    <submittedName>
        <fullName evidence="2">Uncharacterized protein</fullName>
    </submittedName>
</protein>
<dbReference type="EMBL" id="BGPR01021291">
    <property type="protein sequence ID" value="GBN86444.1"/>
    <property type="molecule type" value="Genomic_DNA"/>
</dbReference>
<keyword evidence="3" id="KW-1185">Reference proteome</keyword>